<dbReference type="EMBL" id="BTRK01000001">
    <property type="protein sequence ID" value="GMR29823.1"/>
    <property type="molecule type" value="Genomic_DNA"/>
</dbReference>
<gene>
    <name evidence="2" type="ORF">PMAYCL1PPCAC_00018</name>
</gene>
<protein>
    <submittedName>
        <fullName evidence="2">Uncharacterized protein</fullName>
    </submittedName>
</protein>
<comment type="caution">
    <text evidence="2">The sequence shown here is derived from an EMBL/GenBank/DDBJ whole genome shotgun (WGS) entry which is preliminary data.</text>
</comment>
<feature type="non-terminal residue" evidence="2">
    <location>
        <position position="1"/>
    </location>
</feature>
<feature type="signal peptide" evidence="1">
    <location>
        <begin position="1"/>
        <end position="17"/>
    </location>
</feature>
<sequence>LASTVIGMLLMLTPGDTTCYLQSTYPSLCSDSIFAQGSLQALKDLYKLAIDRRVDILVEKLNNVIRSSVPGGINEAIPGIAEFETLNQSPKANFFHDANGKLHFRQYRRININAVMSSRSGLQPHTPSDFNAV</sequence>
<keyword evidence="3" id="KW-1185">Reference proteome</keyword>
<evidence type="ECO:0000313" key="2">
    <source>
        <dbReference type="EMBL" id="GMR29823.1"/>
    </source>
</evidence>
<accession>A0AAN5BYG0</accession>
<evidence type="ECO:0000313" key="3">
    <source>
        <dbReference type="Proteomes" id="UP001328107"/>
    </source>
</evidence>
<organism evidence="2 3">
    <name type="scientific">Pristionchus mayeri</name>
    <dbReference type="NCBI Taxonomy" id="1317129"/>
    <lineage>
        <taxon>Eukaryota</taxon>
        <taxon>Metazoa</taxon>
        <taxon>Ecdysozoa</taxon>
        <taxon>Nematoda</taxon>
        <taxon>Chromadorea</taxon>
        <taxon>Rhabditida</taxon>
        <taxon>Rhabditina</taxon>
        <taxon>Diplogasteromorpha</taxon>
        <taxon>Diplogasteroidea</taxon>
        <taxon>Neodiplogasteridae</taxon>
        <taxon>Pristionchus</taxon>
    </lineage>
</organism>
<reference evidence="3" key="1">
    <citation type="submission" date="2022-10" db="EMBL/GenBank/DDBJ databases">
        <title>Genome assembly of Pristionchus species.</title>
        <authorList>
            <person name="Yoshida K."/>
            <person name="Sommer R.J."/>
        </authorList>
    </citation>
    <scope>NUCLEOTIDE SEQUENCE [LARGE SCALE GENOMIC DNA]</scope>
    <source>
        <strain evidence="3">RS5460</strain>
    </source>
</reference>
<name>A0AAN5BYG0_9BILA</name>
<dbReference type="Proteomes" id="UP001328107">
    <property type="component" value="Unassembled WGS sequence"/>
</dbReference>
<dbReference type="AlphaFoldDB" id="A0AAN5BYG0"/>
<proteinExistence type="predicted"/>
<keyword evidence="1" id="KW-0732">Signal</keyword>
<dbReference type="Pfam" id="PF17351">
    <property type="entry name" value="DUF5380"/>
    <property type="match status" value="1"/>
</dbReference>
<feature type="chain" id="PRO_5042877599" evidence="1">
    <location>
        <begin position="18"/>
        <end position="133"/>
    </location>
</feature>
<evidence type="ECO:0000256" key="1">
    <source>
        <dbReference type="SAM" id="SignalP"/>
    </source>
</evidence>
<dbReference type="InterPro" id="IPR020376">
    <property type="entry name" value="Uncharacterised_F46C5.1"/>
</dbReference>